<comment type="caution">
    <text evidence="1">The sequence shown here is derived from an EMBL/GenBank/DDBJ whole genome shotgun (WGS) entry which is preliminary data.</text>
</comment>
<dbReference type="AlphaFoldDB" id="A0A9P6DK24"/>
<gene>
    <name evidence="1" type="ORF">BDN71DRAFT_1427437</name>
</gene>
<evidence type="ECO:0000313" key="1">
    <source>
        <dbReference type="EMBL" id="KAF9500155.1"/>
    </source>
</evidence>
<accession>A0A9P6DK24</accession>
<keyword evidence="2" id="KW-1185">Reference proteome</keyword>
<dbReference type="OrthoDB" id="497541at2759"/>
<sequence length="198" mass="22452">MPSPTPPKYALALSTSCLLPFTTFAIAHSSPFNRFRRRPDASKLQASMQRFFQKMSVDKPVSRNNYFIQVVPPEPLDAVDPEELAWGKNQNGEEDVKREGGLGAKSKRYQRDENAPQPIVEARTLRLRSERQTLRRLPKSGVIVFGIRTYMTPVSRLVEEGVGERLASAVRGWSEDIDEYKGSMLYKEALLAYLDSPF</sequence>
<name>A0A9P6DK24_PLEER</name>
<dbReference type="EMBL" id="MU154528">
    <property type="protein sequence ID" value="KAF9500155.1"/>
    <property type="molecule type" value="Genomic_DNA"/>
</dbReference>
<reference evidence="1" key="1">
    <citation type="submission" date="2020-11" db="EMBL/GenBank/DDBJ databases">
        <authorList>
            <consortium name="DOE Joint Genome Institute"/>
            <person name="Ahrendt S."/>
            <person name="Riley R."/>
            <person name="Andreopoulos W."/>
            <person name="Labutti K."/>
            <person name="Pangilinan J."/>
            <person name="Ruiz-Duenas F.J."/>
            <person name="Barrasa J.M."/>
            <person name="Sanchez-Garcia M."/>
            <person name="Camarero S."/>
            <person name="Miyauchi S."/>
            <person name="Serrano A."/>
            <person name="Linde D."/>
            <person name="Babiker R."/>
            <person name="Drula E."/>
            <person name="Ayuso-Fernandez I."/>
            <person name="Pacheco R."/>
            <person name="Padilla G."/>
            <person name="Ferreira P."/>
            <person name="Barriuso J."/>
            <person name="Kellner H."/>
            <person name="Castanera R."/>
            <person name="Alfaro M."/>
            <person name="Ramirez L."/>
            <person name="Pisabarro A.G."/>
            <person name="Kuo A."/>
            <person name="Tritt A."/>
            <person name="Lipzen A."/>
            <person name="He G."/>
            <person name="Yan M."/>
            <person name="Ng V."/>
            <person name="Cullen D."/>
            <person name="Martin F."/>
            <person name="Rosso M.-N."/>
            <person name="Henrissat B."/>
            <person name="Hibbett D."/>
            <person name="Martinez A.T."/>
            <person name="Grigoriev I.V."/>
        </authorList>
    </citation>
    <scope>NUCLEOTIDE SEQUENCE</scope>
    <source>
        <strain evidence="1">ATCC 90797</strain>
    </source>
</reference>
<proteinExistence type="predicted"/>
<dbReference type="InterPro" id="IPR021848">
    <property type="entry name" value="HODM_asu-like"/>
</dbReference>
<organism evidence="1 2">
    <name type="scientific">Pleurotus eryngii</name>
    <name type="common">Boletus of the steppes</name>
    <dbReference type="NCBI Taxonomy" id="5323"/>
    <lineage>
        <taxon>Eukaryota</taxon>
        <taxon>Fungi</taxon>
        <taxon>Dikarya</taxon>
        <taxon>Basidiomycota</taxon>
        <taxon>Agaricomycotina</taxon>
        <taxon>Agaricomycetes</taxon>
        <taxon>Agaricomycetidae</taxon>
        <taxon>Agaricales</taxon>
        <taxon>Pleurotineae</taxon>
        <taxon>Pleurotaceae</taxon>
        <taxon>Pleurotus</taxon>
    </lineage>
</organism>
<protein>
    <submittedName>
        <fullName evidence="1">Uncharacterized protein</fullName>
    </submittedName>
</protein>
<evidence type="ECO:0000313" key="2">
    <source>
        <dbReference type="Proteomes" id="UP000807025"/>
    </source>
</evidence>
<dbReference type="Proteomes" id="UP000807025">
    <property type="component" value="Unassembled WGS sequence"/>
</dbReference>
<dbReference type="Pfam" id="PF11927">
    <property type="entry name" value="HODM_asu-like"/>
    <property type="match status" value="1"/>
</dbReference>